<evidence type="ECO:0000256" key="1">
    <source>
        <dbReference type="SAM" id="SignalP"/>
    </source>
</evidence>
<accession>A0A2T6ZZI9</accession>
<reference evidence="2 3" key="1">
    <citation type="submission" date="2017-04" db="EMBL/GenBank/DDBJ databases">
        <title>Draft genome sequence of Tuber borchii Vittad., a whitish edible truffle.</title>
        <authorList>
            <consortium name="DOE Joint Genome Institute"/>
            <person name="Murat C."/>
            <person name="Kuo A."/>
            <person name="Barry K.W."/>
            <person name="Clum A."/>
            <person name="Dockter R.B."/>
            <person name="Fauchery L."/>
            <person name="Iotti M."/>
            <person name="Kohler A."/>
            <person name="Labutti K."/>
            <person name="Lindquist E.A."/>
            <person name="Lipzen A."/>
            <person name="Ohm R.A."/>
            <person name="Wang M."/>
            <person name="Grigoriev I.V."/>
            <person name="Zambonelli A."/>
            <person name="Martin F.M."/>
        </authorList>
    </citation>
    <scope>NUCLEOTIDE SEQUENCE [LARGE SCALE GENOMIC DNA]</scope>
    <source>
        <strain evidence="2 3">Tbo3840</strain>
    </source>
</reference>
<keyword evidence="1" id="KW-0732">Signal</keyword>
<gene>
    <name evidence="2" type="ORF">B9Z19DRAFT_1122817</name>
</gene>
<dbReference type="Proteomes" id="UP000244722">
    <property type="component" value="Unassembled WGS sequence"/>
</dbReference>
<evidence type="ECO:0000313" key="3">
    <source>
        <dbReference type="Proteomes" id="UP000244722"/>
    </source>
</evidence>
<dbReference type="EMBL" id="NESQ01000054">
    <property type="protein sequence ID" value="PUU80891.1"/>
    <property type="molecule type" value="Genomic_DNA"/>
</dbReference>
<feature type="signal peptide" evidence="1">
    <location>
        <begin position="1"/>
        <end position="18"/>
    </location>
</feature>
<feature type="chain" id="PRO_5015401117" evidence="1">
    <location>
        <begin position="19"/>
        <end position="173"/>
    </location>
</feature>
<evidence type="ECO:0000313" key="2">
    <source>
        <dbReference type="EMBL" id="PUU80891.1"/>
    </source>
</evidence>
<comment type="caution">
    <text evidence="2">The sequence shown here is derived from an EMBL/GenBank/DDBJ whole genome shotgun (WGS) entry which is preliminary data.</text>
</comment>
<sequence length="173" mass="18434">MQFLKTILILLFATLVSAAALPQDVDTAIDASFTGIRTKQSADGKQYTFSIYGDGNLEGTIVFTDDPTAEPTIHAFGASGSQLNGTTLDAAGTAGSGVTSFSTESFLCNKTCRIWNFIRKYGIRAARFIACLGDKIPASCWVNILACMISKNPWICFEAILCSAGPIKACLRG</sequence>
<organism evidence="2 3">
    <name type="scientific">Tuber borchii</name>
    <name type="common">White truffle</name>
    <dbReference type="NCBI Taxonomy" id="42251"/>
    <lineage>
        <taxon>Eukaryota</taxon>
        <taxon>Fungi</taxon>
        <taxon>Dikarya</taxon>
        <taxon>Ascomycota</taxon>
        <taxon>Pezizomycotina</taxon>
        <taxon>Pezizomycetes</taxon>
        <taxon>Pezizales</taxon>
        <taxon>Tuberaceae</taxon>
        <taxon>Tuber</taxon>
    </lineage>
</organism>
<name>A0A2T6ZZI9_TUBBO</name>
<dbReference type="AlphaFoldDB" id="A0A2T6ZZI9"/>
<protein>
    <submittedName>
        <fullName evidence="2">Uncharacterized protein</fullName>
    </submittedName>
</protein>
<dbReference type="OrthoDB" id="5402002at2759"/>
<keyword evidence="3" id="KW-1185">Reference proteome</keyword>
<proteinExistence type="predicted"/>